<dbReference type="PANTHER" id="PTHR36174:SF1">
    <property type="entry name" value="LIPID II:GLYCINE GLYCYLTRANSFERASE"/>
    <property type="match status" value="1"/>
</dbReference>
<dbReference type="InterPro" id="IPR016181">
    <property type="entry name" value="Acyl_CoA_acyltransferase"/>
</dbReference>
<dbReference type="InterPro" id="IPR050644">
    <property type="entry name" value="PG_Glycine_Bridge_Synth"/>
</dbReference>
<dbReference type="OrthoDB" id="341858at2"/>
<evidence type="ECO:0000313" key="3">
    <source>
        <dbReference type="Proteomes" id="UP000193307"/>
    </source>
</evidence>
<protein>
    <submittedName>
        <fullName evidence="2">FemAB family protein</fullName>
    </submittedName>
</protein>
<dbReference type="EMBL" id="FWFW01000010">
    <property type="protein sequence ID" value="SLN57119.1"/>
    <property type="molecule type" value="Genomic_DNA"/>
</dbReference>
<dbReference type="Gene3D" id="3.40.630.30">
    <property type="match status" value="2"/>
</dbReference>
<accession>A0A1Y5T9L8</accession>
<proteinExistence type="predicted"/>
<evidence type="ECO:0000259" key="1">
    <source>
        <dbReference type="Pfam" id="PF13480"/>
    </source>
</evidence>
<dbReference type="Pfam" id="PF13480">
    <property type="entry name" value="Acetyltransf_6"/>
    <property type="match status" value="1"/>
</dbReference>
<dbReference type="InterPro" id="IPR038740">
    <property type="entry name" value="BioF2-like_GNAT_dom"/>
</dbReference>
<reference evidence="2 3" key="1">
    <citation type="submission" date="2017-03" db="EMBL/GenBank/DDBJ databases">
        <authorList>
            <person name="Afonso C.L."/>
            <person name="Miller P.J."/>
            <person name="Scott M.A."/>
            <person name="Spackman E."/>
            <person name="Goraichik I."/>
            <person name="Dimitrov K.M."/>
            <person name="Suarez D.L."/>
            <person name="Swayne D.E."/>
        </authorList>
    </citation>
    <scope>NUCLEOTIDE SEQUENCE [LARGE SCALE GENOMIC DNA]</scope>
    <source>
        <strain evidence="2 3">CECT 7971</strain>
    </source>
</reference>
<name>A0A1Y5T9L8_9RHOB</name>
<keyword evidence="3" id="KW-1185">Reference proteome</keyword>
<dbReference type="STRING" id="658057.SAMN04488032_114104"/>
<organism evidence="2 3">
    <name type="scientific">Pacificibacter marinus</name>
    <dbReference type="NCBI Taxonomy" id="658057"/>
    <lineage>
        <taxon>Bacteria</taxon>
        <taxon>Pseudomonadati</taxon>
        <taxon>Pseudomonadota</taxon>
        <taxon>Alphaproteobacteria</taxon>
        <taxon>Rhodobacterales</taxon>
        <taxon>Roseobacteraceae</taxon>
        <taxon>Pacificibacter</taxon>
    </lineage>
</organism>
<evidence type="ECO:0000313" key="2">
    <source>
        <dbReference type="EMBL" id="SLN57119.1"/>
    </source>
</evidence>
<feature type="domain" description="BioF2-like acetyltransferase" evidence="1">
    <location>
        <begin position="139"/>
        <end position="259"/>
    </location>
</feature>
<dbReference type="PANTHER" id="PTHR36174">
    <property type="entry name" value="LIPID II:GLYCINE GLYCYLTRANSFERASE"/>
    <property type="match status" value="1"/>
</dbReference>
<dbReference type="SUPFAM" id="SSF55729">
    <property type="entry name" value="Acyl-CoA N-acyltransferases (Nat)"/>
    <property type="match status" value="1"/>
</dbReference>
<dbReference type="AlphaFoldDB" id="A0A1Y5T9L8"/>
<dbReference type="Proteomes" id="UP000193307">
    <property type="component" value="Unassembled WGS sequence"/>
</dbReference>
<dbReference type="RefSeq" id="WP_085850063.1">
    <property type="nucleotide sequence ID" value="NZ_FNZV01000014.1"/>
</dbReference>
<sequence>MKADIVTTPKEWDRLCDLSQAPLSQRWLYGAAAKRLGRNVRRLAIYDDGICVGTVQMINRTITGVEFNLATRGPCFLTEGNHGLVLKCIKRALPALSLTILTPAQKIRGFPLSRAVTLCDIDLALPTDILRQNMHVKWRNGLKKAEKARTKVAQITTMPAALMPLLQAEKKRQSTAKYHAIPPEFTLALQEVAPKSLRLFTATDAQMLFITHGNSATYHIGHTGPEGRAHNAHNLILWHAMQALKNEGITRLDLGTIDQGRAPDLARFKLRSGARRVQIPPASLL</sequence>
<gene>
    <name evidence="2" type="ORF">PAM7971_02966</name>
</gene>